<keyword evidence="7" id="KW-1185">Reference proteome</keyword>
<proteinExistence type="predicted"/>
<protein>
    <recommendedName>
        <fullName evidence="8">Amino acid permease</fullName>
    </recommendedName>
</protein>
<dbReference type="PATRIC" id="fig|1304281.5.peg.1821"/>
<keyword evidence="3 5" id="KW-1133">Transmembrane helix</keyword>
<comment type="caution">
    <text evidence="6">The sequence shown here is derived from an EMBL/GenBank/DDBJ whole genome shotgun (WGS) entry which is preliminary data.</text>
</comment>
<feature type="transmembrane region" description="Helical" evidence="5">
    <location>
        <begin position="161"/>
        <end position="182"/>
    </location>
</feature>
<evidence type="ECO:0000313" key="6">
    <source>
        <dbReference type="EMBL" id="KMQ71201.1"/>
    </source>
</evidence>
<organism evidence="6 7">
    <name type="scientific">Chryseobacterium koreense CCUG 49689</name>
    <dbReference type="NCBI Taxonomy" id="1304281"/>
    <lineage>
        <taxon>Bacteria</taxon>
        <taxon>Pseudomonadati</taxon>
        <taxon>Bacteroidota</taxon>
        <taxon>Flavobacteriia</taxon>
        <taxon>Flavobacteriales</taxon>
        <taxon>Weeksellaceae</taxon>
        <taxon>Chryseobacterium group</taxon>
        <taxon>Chryseobacterium</taxon>
    </lineage>
</organism>
<dbReference type="STRING" id="1304281.ACM44_08480"/>
<dbReference type="Gene3D" id="1.20.1740.10">
    <property type="entry name" value="Amino acid/polyamine transporter I"/>
    <property type="match status" value="1"/>
</dbReference>
<sequence length="458" mass="50375">MSSRLEPKYGLFTAISLVIGQVIGSGIFFKVDDVLFATQGNALAGLLGFIIVGVSVVFAAVSMSNYAEILPKDGGILNYVEYRFGKKSAAFVGWMYLSLFYPLLTAVLFTVSGIYIAHLIAEFVAFKPIFLHYSLIGILNLCLFLGMNIFRPKSSGIFQQLTTVIKLIPLIFIASLGILSLVKGDVEEANTFSHAAKTVGENQNFWLLVAASFIPISFAFDGWYIATQLSGEIKNSSKNLPKALIIGTSVVLFVYVLYYCGIVLRMNSAAILTLKDTYITEFSRNIAEKSGAVLIQLFVIISVLGTSNGLLLASTRVPYQFYNLEKSRKFLNLGKVSEKTNTPINSAILAFVIIFGYIVFYYFTNTLDFFTNINYDLSAIPIAFIYMVNGALFLGLLSLIRKNVFKGNRFVKYLMAIIAILGVVLVLVGTATAQNGISYILISGFYVLAGLFFVKLRS</sequence>
<dbReference type="AlphaFoldDB" id="A0A0J7IZF6"/>
<dbReference type="GO" id="GO:0015179">
    <property type="term" value="F:L-amino acid transmembrane transporter activity"/>
    <property type="evidence" value="ECO:0007669"/>
    <property type="project" value="TreeGrafter"/>
</dbReference>
<feature type="transmembrane region" description="Helical" evidence="5">
    <location>
        <begin position="205"/>
        <end position="224"/>
    </location>
</feature>
<evidence type="ECO:0000313" key="7">
    <source>
        <dbReference type="Proteomes" id="UP000035900"/>
    </source>
</evidence>
<feature type="transmembrane region" description="Helical" evidence="5">
    <location>
        <begin position="129"/>
        <end position="149"/>
    </location>
</feature>
<feature type="transmembrane region" description="Helical" evidence="5">
    <location>
        <begin position="91"/>
        <end position="117"/>
    </location>
</feature>
<accession>A0A0J7IZF6</accession>
<feature type="transmembrane region" description="Helical" evidence="5">
    <location>
        <begin position="383"/>
        <end position="401"/>
    </location>
</feature>
<reference evidence="6 7" key="1">
    <citation type="journal article" date="2004" name="Int. J. Syst. Evol. Microbiol.">
        <title>Kaistella koreensis gen. nov., sp. nov., a novel member of the Chryseobacterium-Bergeyella-Riemerella branch.</title>
        <authorList>
            <person name="Kim M.K."/>
            <person name="Im W.T."/>
            <person name="Shin Y.K."/>
            <person name="Lim J.H."/>
            <person name="Kim S.H."/>
            <person name="Lee B.C."/>
            <person name="Park M.Y."/>
            <person name="Lee K.Y."/>
            <person name="Lee S.T."/>
        </authorList>
    </citation>
    <scope>NUCLEOTIDE SEQUENCE [LARGE SCALE GENOMIC DNA]</scope>
    <source>
        <strain evidence="6 7">CCUG 49689</strain>
    </source>
</reference>
<dbReference type="Proteomes" id="UP000035900">
    <property type="component" value="Unassembled WGS sequence"/>
</dbReference>
<keyword evidence="4 5" id="KW-0472">Membrane</keyword>
<dbReference type="Pfam" id="PF13520">
    <property type="entry name" value="AA_permease_2"/>
    <property type="match status" value="1"/>
</dbReference>
<dbReference type="PANTHER" id="PTHR11785:SF512">
    <property type="entry name" value="SOBREMESA, ISOFORM B"/>
    <property type="match status" value="1"/>
</dbReference>
<feature type="transmembrane region" description="Helical" evidence="5">
    <location>
        <begin position="9"/>
        <end position="29"/>
    </location>
</feature>
<evidence type="ECO:0000256" key="1">
    <source>
        <dbReference type="ARBA" id="ARBA00004141"/>
    </source>
</evidence>
<dbReference type="InterPro" id="IPR050598">
    <property type="entry name" value="AminoAcid_Transporter"/>
</dbReference>
<gene>
    <name evidence="6" type="ORF">ACM44_08480</name>
</gene>
<dbReference type="OrthoDB" id="9806937at2"/>
<feature type="transmembrane region" description="Helical" evidence="5">
    <location>
        <begin position="437"/>
        <end position="454"/>
    </location>
</feature>
<keyword evidence="2 5" id="KW-0812">Transmembrane</keyword>
<evidence type="ECO:0000256" key="2">
    <source>
        <dbReference type="ARBA" id="ARBA00022692"/>
    </source>
</evidence>
<dbReference type="InterPro" id="IPR002293">
    <property type="entry name" value="AA/rel_permease1"/>
</dbReference>
<feature type="transmembrane region" description="Helical" evidence="5">
    <location>
        <begin position="344"/>
        <end position="363"/>
    </location>
</feature>
<evidence type="ECO:0000256" key="4">
    <source>
        <dbReference type="ARBA" id="ARBA00023136"/>
    </source>
</evidence>
<dbReference type="PANTHER" id="PTHR11785">
    <property type="entry name" value="AMINO ACID TRANSPORTER"/>
    <property type="match status" value="1"/>
</dbReference>
<dbReference type="PIRSF" id="PIRSF006060">
    <property type="entry name" value="AA_transporter"/>
    <property type="match status" value="1"/>
</dbReference>
<comment type="subcellular location">
    <subcellularLocation>
        <location evidence="1">Membrane</location>
        <topology evidence="1">Multi-pass membrane protein</topology>
    </subcellularLocation>
</comment>
<dbReference type="EMBL" id="LFNG01000010">
    <property type="protein sequence ID" value="KMQ71201.1"/>
    <property type="molecule type" value="Genomic_DNA"/>
</dbReference>
<evidence type="ECO:0000256" key="3">
    <source>
        <dbReference type="ARBA" id="ARBA00022989"/>
    </source>
</evidence>
<name>A0A0J7IZF6_9FLAO</name>
<dbReference type="GO" id="GO:0016020">
    <property type="term" value="C:membrane"/>
    <property type="evidence" value="ECO:0007669"/>
    <property type="project" value="UniProtKB-SubCell"/>
</dbReference>
<feature type="transmembrane region" description="Helical" evidence="5">
    <location>
        <begin position="413"/>
        <end position="431"/>
    </location>
</feature>
<evidence type="ECO:0000256" key="5">
    <source>
        <dbReference type="SAM" id="Phobius"/>
    </source>
</evidence>
<feature type="transmembrane region" description="Helical" evidence="5">
    <location>
        <begin position="41"/>
        <end position="61"/>
    </location>
</feature>
<feature type="transmembrane region" description="Helical" evidence="5">
    <location>
        <begin position="244"/>
        <end position="264"/>
    </location>
</feature>
<evidence type="ECO:0008006" key="8">
    <source>
        <dbReference type="Google" id="ProtNLM"/>
    </source>
</evidence>
<dbReference type="RefSeq" id="WP_048499602.1">
    <property type="nucleotide sequence ID" value="NZ_LFNG01000010.1"/>
</dbReference>